<dbReference type="Proteomes" id="UP000322873">
    <property type="component" value="Unassembled WGS sequence"/>
</dbReference>
<feature type="coiled-coil region" evidence="1">
    <location>
        <begin position="472"/>
        <end position="527"/>
    </location>
</feature>
<sequence>MSGNRSQDKYSPQTPPPLFAPKKKETQPLLSLSEQLNQRQAAAQSSRQPPTTADTTMDGSGSNLFGGGSATTFQFRGPANLPTLPTPPTEQNAPRVQTKLVELQKEVDQLRREQAIAAKKFVGMSSDLDKARSDLKAAKDEADFQVAEKTKFYNALVDANDNNDKAEETIAEITSAKNTLANEKSNVEILNRRLRTSVETLRENVNDLEDKVSADEVELDAKAFELQAAQEGYQAAFASRSEALKSLEESEEKIRLLLIAGQRITDERDSLQNQIDEAKPRIQQLEMEAGQVSGLRAQNSELATKNEQLLELMRGAESRFDAAVQDAAAILVASNTGNSVVPADPEQQQQHEKAIAAMEGKISVLVAEHEQKISELQLSHRIELHHLSALLQSAVEEKNEVAENAKTQAAAHVNARSVATEELSASKVEVSGLGATISSLQSDLRSAQESAGAANVQATTLREHLRTTKESAREVRLEASALRTDLDNLMEEIDSSKQAVVVADRKLAEAKSNLLEKETELAEEEAAHKATKSALDRYIEAEPRAYRSQLDSSTSRMTLSRLLRRDSFDDALEKATRKAFLGPEELSLSSILAQETEPSTSVNPIAAAQTTTGTQTTRGSAPVVSVSNERTAMNVTTGTQTTAVPAPVVQVAISEEKMPVAIVVPTTTRSSRFSFVSWSNFISFFILMWLLVGPLTILDGPPASYQVALIDAPPPRVLSAVSTPTTDTPVFVPSNYVEAYQYTTASFVEVPASTEVAAVPKHDYLPQVFYSFKMPRLSHMIVTNALEYWKRFEDILRHRLVNFFARGG</sequence>
<evidence type="ECO:0000313" key="4">
    <source>
        <dbReference type="Proteomes" id="UP000322873"/>
    </source>
</evidence>
<evidence type="ECO:0000256" key="2">
    <source>
        <dbReference type="SAM" id="MobiDB-lite"/>
    </source>
</evidence>
<feature type="compositionally biased region" description="Polar residues" evidence="2">
    <location>
        <begin position="28"/>
        <end position="37"/>
    </location>
</feature>
<organism evidence="3 4">
    <name type="scientific">Monilinia fructicola</name>
    <name type="common">Brown rot fungus</name>
    <name type="synonym">Ciboria fructicola</name>
    <dbReference type="NCBI Taxonomy" id="38448"/>
    <lineage>
        <taxon>Eukaryota</taxon>
        <taxon>Fungi</taxon>
        <taxon>Dikarya</taxon>
        <taxon>Ascomycota</taxon>
        <taxon>Pezizomycotina</taxon>
        <taxon>Leotiomycetes</taxon>
        <taxon>Helotiales</taxon>
        <taxon>Sclerotiniaceae</taxon>
        <taxon>Monilinia</taxon>
    </lineage>
</organism>
<name>A0A5M9K5U0_MONFR</name>
<feature type="compositionally biased region" description="Polar residues" evidence="2">
    <location>
        <begin position="1"/>
        <end position="12"/>
    </location>
</feature>
<gene>
    <name evidence="3" type="ORF">EYC84_004551</name>
</gene>
<accession>A0A5M9K5U0</accession>
<dbReference type="Gene3D" id="1.10.287.1490">
    <property type="match status" value="1"/>
</dbReference>
<reference evidence="3 4" key="1">
    <citation type="submission" date="2019-06" db="EMBL/GenBank/DDBJ databases">
        <title>Genome Sequence of the Brown Rot Fungal Pathogen Monilinia fructicola.</title>
        <authorList>
            <person name="De Miccolis Angelini R.M."/>
            <person name="Landi L."/>
            <person name="Abate D."/>
            <person name="Pollastro S."/>
            <person name="Romanazzi G."/>
            <person name="Faretra F."/>
        </authorList>
    </citation>
    <scope>NUCLEOTIDE SEQUENCE [LARGE SCALE GENOMIC DNA]</scope>
    <source>
        <strain evidence="3 4">Mfrc123</strain>
    </source>
</reference>
<feature type="coiled-coil region" evidence="1">
    <location>
        <begin position="268"/>
        <end position="319"/>
    </location>
</feature>
<evidence type="ECO:0000256" key="1">
    <source>
        <dbReference type="SAM" id="Coils"/>
    </source>
</evidence>
<keyword evidence="4" id="KW-1185">Reference proteome</keyword>
<proteinExistence type="predicted"/>
<dbReference type="EMBL" id="VICG01000002">
    <property type="protein sequence ID" value="KAA8575382.1"/>
    <property type="molecule type" value="Genomic_DNA"/>
</dbReference>
<keyword evidence="1" id="KW-0175">Coiled coil</keyword>
<evidence type="ECO:0000313" key="3">
    <source>
        <dbReference type="EMBL" id="KAA8575382.1"/>
    </source>
</evidence>
<protein>
    <submittedName>
        <fullName evidence="3">Uncharacterized protein</fullName>
    </submittedName>
</protein>
<feature type="compositionally biased region" description="Low complexity" evidence="2">
    <location>
        <begin position="38"/>
        <end position="48"/>
    </location>
</feature>
<feature type="compositionally biased region" description="Polar residues" evidence="2">
    <location>
        <begin position="49"/>
        <end position="63"/>
    </location>
</feature>
<dbReference type="AlphaFoldDB" id="A0A5M9K5U0"/>
<comment type="caution">
    <text evidence="3">The sequence shown here is derived from an EMBL/GenBank/DDBJ whole genome shotgun (WGS) entry which is preliminary data.</text>
</comment>
<dbReference type="VEuPathDB" id="FungiDB:MFRU_002g01210"/>
<feature type="region of interest" description="Disordered" evidence="2">
    <location>
        <begin position="1"/>
        <end position="94"/>
    </location>
</feature>